<dbReference type="GO" id="GO:0006000">
    <property type="term" value="P:fructose metabolic process"/>
    <property type="evidence" value="ECO:0007669"/>
    <property type="project" value="TreeGrafter"/>
</dbReference>
<evidence type="ECO:0000259" key="4">
    <source>
        <dbReference type="Pfam" id="PF18913"/>
    </source>
</evidence>
<reference evidence="5" key="1">
    <citation type="journal article" date="2014" name="Front. Microbiol.">
        <title>High frequency of phylogenetically diverse reductive dehalogenase-homologous genes in deep subseafloor sedimentary metagenomes.</title>
        <authorList>
            <person name="Kawai M."/>
            <person name="Futagami T."/>
            <person name="Toyoda A."/>
            <person name="Takaki Y."/>
            <person name="Nishi S."/>
            <person name="Hori S."/>
            <person name="Arai W."/>
            <person name="Tsubouchi T."/>
            <person name="Morono Y."/>
            <person name="Uchiyama I."/>
            <person name="Ito T."/>
            <person name="Fujiyama A."/>
            <person name="Inagaki F."/>
            <person name="Takami H."/>
        </authorList>
    </citation>
    <scope>NUCLEOTIDE SEQUENCE</scope>
    <source>
        <strain evidence="5">Expedition CK06-06</strain>
    </source>
</reference>
<dbReference type="GO" id="GO:0042132">
    <property type="term" value="F:fructose 1,6-bisphosphate 1-phosphatase activity"/>
    <property type="evidence" value="ECO:0007669"/>
    <property type="project" value="TreeGrafter"/>
</dbReference>
<comment type="caution">
    <text evidence="5">The sequence shown here is derived from an EMBL/GenBank/DDBJ whole genome shotgun (WGS) entry which is preliminary data.</text>
</comment>
<feature type="non-terminal residue" evidence="5">
    <location>
        <position position="1"/>
    </location>
</feature>
<dbReference type="InterPro" id="IPR000146">
    <property type="entry name" value="FBPase_class-1"/>
</dbReference>
<dbReference type="EMBL" id="BART01020402">
    <property type="protein sequence ID" value="GAH03593.1"/>
    <property type="molecule type" value="Genomic_DNA"/>
</dbReference>
<evidence type="ECO:0000256" key="2">
    <source>
        <dbReference type="ARBA" id="ARBA00022842"/>
    </source>
</evidence>
<evidence type="ECO:0000256" key="1">
    <source>
        <dbReference type="ARBA" id="ARBA00022723"/>
    </source>
</evidence>
<keyword evidence="2" id="KW-0460">Magnesium</keyword>
<evidence type="ECO:0000313" key="5">
    <source>
        <dbReference type="EMBL" id="GAH03593.1"/>
    </source>
</evidence>
<feature type="domain" description="Fructose-1-6-bisphosphatase class 1 C-terminal" evidence="4">
    <location>
        <begin position="29"/>
        <end position="100"/>
    </location>
</feature>
<accession>X1E4K7</accession>
<dbReference type="AlphaFoldDB" id="X1E4K7"/>
<organism evidence="5">
    <name type="scientific">marine sediment metagenome</name>
    <dbReference type="NCBI Taxonomy" id="412755"/>
    <lineage>
        <taxon>unclassified sequences</taxon>
        <taxon>metagenomes</taxon>
        <taxon>ecological metagenomes</taxon>
    </lineage>
</organism>
<dbReference type="Pfam" id="PF18913">
    <property type="entry name" value="FBPase_C"/>
    <property type="match status" value="1"/>
</dbReference>
<dbReference type="Gene3D" id="3.40.190.80">
    <property type="match status" value="1"/>
</dbReference>
<keyword evidence="1" id="KW-0479">Metal-binding</keyword>
<dbReference type="InterPro" id="IPR044015">
    <property type="entry name" value="FBPase_C_dom"/>
</dbReference>
<dbReference type="GO" id="GO:0005986">
    <property type="term" value="P:sucrose biosynthetic process"/>
    <property type="evidence" value="ECO:0007669"/>
    <property type="project" value="TreeGrafter"/>
</dbReference>
<sequence>YSMTFYHYIYQELKKLPNNAEGGIRCLGGNSTKWSDKFKAYEQALINRDFKDRYSGSFVGDLHAIITYGGIYSYFPSPKAKIRIYYEWLPLAFIIKNLNGVFLVIGSVENADEVKNMESIEPLTVDNVNEIHTKISGGLLGSEKPVNLFYSIN</sequence>
<dbReference type="GO" id="GO:0030388">
    <property type="term" value="P:fructose 1,6-bisphosphate metabolic process"/>
    <property type="evidence" value="ECO:0007669"/>
    <property type="project" value="TreeGrafter"/>
</dbReference>
<comment type="pathway">
    <text evidence="3">Carbohydrate biosynthesis.</text>
</comment>
<dbReference type="PANTHER" id="PTHR11556:SF1">
    <property type="entry name" value="FRUCTOSE-BISPHOSPHATASE"/>
    <property type="match status" value="1"/>
</dbReference>
<dbReference type="GO" id="GO:0006094">
    <property type="term" value="P:gluconeogenesis"/>
    <property type="evidence" value="ECO:0007669"/>
    <property type="project" value="TreeGrafter"/>
</dbReference>
<dbReference type="GO" id="GO:0006002">
    <property type="term" value="P:fructose 6-phosphate metabolic process"/>
    <property type="evidence" value="ECO:0007669"/>
    <property type="project" value="TreeGrafter"/>
</dbReference>
<gene>
    <name evidence="5" type="ORF">S01H4_37916</name>
</gene>
<evidence type="ECO:0000256" key="3">
    <source>
        <dbReference type="ARBA" id="ARBA00024331"/>
    </source>
</evidence>
<protein>
    <recommendedName>
        <fullName evidence="4">Fructose-1-6-bisphosphatase class 1 C-terminal domain-containing protein</fullName>
    </recommendedName>
</protein>
<proteinExistence type="predicted"/>
<name>X1E4K7_9ZZZZ</name>
<dbReference type="PANTHER" id="PTHR11556">
    <property type="entry name" value="FRUCTOSE-1,6-BISPHOSPHATASE-RELATED"/>
    <property type="match status" value="1"/>
</dbReference>
<dbReference type="GO" id="GO:0046872">
    <property type="term" value="F:metal ion binding"/>
    <property type="evidence" value="ECO:0007669"/>
    <property type="project" value="UniProtKB-KW"/>
</dbReference>
<dbReference type="SUPFAM" id="SSF56655">
    <property type="entry name" value="Carbohydrate phosphatase"/>
    <property type="match status" value="1"/>
</dbReference>
<dbReference type="GO" id="GO:0005829">
    <property type="term" value="C:cytosol"/>
    <property type="evidence" value="ECO:0007669"/>
    <property type="project" value="TreeGrafter"/>
</dbReference>